<feature type="region of interest" description="Disordered" evidence="1">
    <location>
        <begin position="266"/>
        <end position="288"/>
    </location>
</feature>
<feature type="region of interest" description="Disordered" evidence="1">
    <location>
        <begin position="74"/>
        <end position="97"/>
    </location>
</feature>
<feature type="region of interest" description="Disordered" evidence="1">
    <location>
        <begin position="555"/>
        <end position="580"/>
    </location>
</feature>
<gene>
    <name evidence="2" type="ORF">A7U60_g3235</name>
</gene>
<dbReference type="OrthoDB" id="3269353at2759"/>
<feature type="compositionally biased region" description="Basic and acidic residues" evidence="1">
    <location>
        <begin position="1397"/>
        <end position="1414"/>
    </location>
</feature>
<dbReference type="Proteomes" id="UP000757232">
    <property type="component" value="Unassembled WGS sequence"/>
</dbReference>
<dbReference type="EMBL" id="LNZH02000153">
    <property type="protein sequence ID" value="OCB89543.1"/>
    <property type="molecule type" value="Genomic_DNA"/>
</dbReference>
<sequence length="1480" mass="164158">MSRFTRPPFHKPSPFDIPRPVNPHPPSPPETEITADSVPLPPMSIVSRDLHAYTDIGASSSFTRVDTPEMYHHSTAGLESQTQASTPNMNGRFRRPSNLTYLHPGSLRNDLRAAPRSATRWLVMVIPPPAVAHEHGNGTFLNASLHTSQGVLLPLLPSLSGQLTAIAREFAFPSTTGICIYLQMSEGGVQYAPRISDESWSILWGSAFDERQSLHTMGGLPIAGRIEFDLDLRKARWFDMWLSSVRNSVDMGMGSVASASVPASLAANTNHRREDSRTTNFDHTEESLGAGDDVSVTIQRKTPVVRHVPRKLSLLDRIDVSSIKPLAMPRPASRIALSPTDAEQPRLVLSPVAQTPTSIPVPVTIAVEGDEPQTATQRRSDVEKKVENWRASSTFAKSPFIASTGQVSLDPANMPNNQPLVESDVVAANEPLNLDDFTWSISSAGPLSADYLDPIPPYAEISRPPSVHLDARLEGSVCLTPTTCTSFGPPDYDPFSSVLSLVDRLPSPDIAARQFEDVPPTPTTATSWGPPSEWPGSPVSEIRAPSVDIAMRGLGSRPVTPTTATSWGPPSEWPGSPAPYSRAPSVDLAMRQLGSRPITPSTATSWGAPLEWPRSPATPFYLPTPGVGSMFFDGHDEERALLEPRRNLRSVSAGDKEPHLMALTSVDAIPNSRPWRFVWPYTESSDSDPREPISVRIQPAYPCISLYPAVYPHFDLYPAVAVPVKTARQPSRRQDLHAHTGVAVKRATTPLNHLWPYQKAEDVTSPVEVRLPSVYPSFDLYPAVYPHFDLYPVKSVAVGTTREIDVHLEPRYPMFSIYPAVYPAFEIYPGHAVEPQQNPQEGISVRLEPAYPCLRPYPPVYPYFDLYPASLVVKTIGDRPPPQKRALPSNSGTLRKRIVSPWKHVWPYQQVEDVTRPVNVRLEGVYPSFDLYPAVYPNFELYPASYSAKGTAVVKIVPVVKTKSERPSLQKQSVPKSDVIRSQKASPWRHVWPYQQVEDTIHPVNVSLPVVYPRFDIYPACYPHFDLYPEGPAVHGSTKEVDVKLGAKYPNFSIYPAIYPDLEIYPGHVEEAQKNLYDLLKVELSGPMYPNFDIYPAVYPYFDIYRSGVASTPENWCESCRVELGAKYPLMVIYPAVYPYFDIYRSGVASTPEYWREPCRVELDAKYPVMDIYAPVYPYFDIYRSGHADPTLLSSTLSTKLEAEYPAFDIYAAVYPHFELYPSIQVVTVPPSRRPRKTHQELVDLTLSHSSKPAPSVQARVVPRISISSHETCRRPRRTHKDLIELVFPLNTEEVTLPESRKESVAIPRVRKAADVPQDIPGEARIRRTPSTGAARPSHIPIRPSEIRRSMSLGQATMSSSSGVSRSQSLRQLSSVHEESTVTGSYGGSASQLRRVAGSERKPARDSIVLEKARHWGSPASKPVSQVDNPSRVSMKDLSEFPMPPLSSLPSSNRVPGAAVSTGKMDRQVSKLDRTKFPFR</sequence>
<feature type="compositionally biased region" description="Basic and acidic residues" evidence="1">
    <location>
        <begin position="1464"/>
        <end position="1480"/>
    </location>
</feature>
<feature type="region of interest" description="Disordered" evidence="1">
    <location>
        <begin position="1"/>
        <end position="39"/>
    </location>
</feature>
<feature type="compositionally biased region" description="Pro residues" evidence="1">
    <location>
        <begin position="15"/>
        <end position="29"/>
    </location>
</feature>
<feature type="compositionally biased region" description="Basic and acidic residues" evidence="1">
    <location>
        <begin position="271"/>
        <end position="286"/>
    </location>
</feature>
<comment type="caution">
    <text evidence="2">The sequence shown here is derived from an EMBL/GenBank/DDBJ whole genome shotgun (WGS) entry which is preliminary data.</text>
</comment>
<feature type="compositionally biased region" description="Low complexity" evidence="1">
    <location>
        <begin position="1359"/>
        <end position="1375"/>
    </location>
</feature>
<name>A0A9Q5I0R7_SANBA</name>
<accession>A0A9Q5I0R7</accession>
<feature type="region of interest" description="Disordered" evidence="1">
    <location>
        <begin position="511"/>
        <end position="538"/>
    </location>
</feature>
<feature type="compositionally biased region" description="Low complexity" evidence="1">
    <location>
        <begin position="566"/>
        <end position="579"/>
    </location>
</feature>
<evidence type="ECO:0000313" key="2">
    <source>
        <dbReference type="EMBL" id="OCB89543.1"/>
    </source>
</evidence>
<proteinExistence type="predicted"/>
<keyword evidence="3" id="KW-1185">Reference proteome</keyword>
<organism evidence="2 3">
    <name type="scientific">Sanghuangporus baumii</name>
    <name type="common">Phellinus baumii</name>
    <dbReference type="NCBI Taxonomy" id="108892"/>
    <lineage>
        <taxon>Eukaryota</taxon>
        <taxon>Fungi</taxon>
        <taxon>Dikarya</taxon>
        <taxon>Basidiomycota</taxon>
        <taxon>Agaricomycotina</taxon>
        <taxon>Agaricomycetes</taxon>
        <taxon>Hymenochaetales</taxon>
        <taxon>Hymenochaetaceae</taxon>
        <taxon>Sanghuangporus</taxon>
    </lineage>
</organism>
<evidence type="ECO:0000256" key="1">
    <source>
        <dbReference type="SAM" id="MobiDB-lite"/>
    </source>
</evidence>
<protein>
    <submittedName>
        <fullName evidence="2">Uncharacterized protein</fullName>
    </submittedName>
</protein>
<feature type="compositionally biased region" description="Polar residues" evidence="1">
    <location>
        <begin position="77"/>
        <end position="89"/>
    </location>
</feature>
<feature type="compositionally biased region" description="Polar residues" evidence="1">
    <location>
        <begin position="1423"/>
        <end position="1432"/>
    </location>
</feature>
<feature type="region of interest" description="Disordered" evidence="1">
    <location>
        <begin position="1318"/>
        <end position="1480"/>
    </location>
</feature>
<reference evidence="2" key="1">
    <citation type="submission" date="2016-06" db="EMBL/GenBank/DDBJ databases">
        <title>Draft Genome sequence of the fungus Inonotus baumii.</title>
        <authorList>
            <person name="Zhu H."/>
            <person name="Lin W."/>
        </authorList>
    </citation>
    <scope>NUCLEOTIDE SEQUENCE</scope>
    <source>
        <strain evidence="2">821</strain>
    </source>
</reference>
<feature type="compositionally biased region" description="Polar residues" evidence="1">
    <location>
        <begin position="1381"/>
        <end position="1392"/>
    </location>
</feature>
<evidence type="ECO:0000313" key="3">
    <source>
        <dbReference type="Proteomes" id="UP000757232"/>
    </source>
</evidence>
<feature type="compositionally biased region" description="Low complexity" evidence="1">
    <location>
        <begin position="527"/>
        <end position="538"/>
    </location>
</feature>